<keyword evidence="5 12" id="KW-0732">Signal</keyword>
<evidence type="ECO:0000256" key="9">
    <source>
        <dbReference type="ARBA" id="ARBA00023237"/>
    </source>
</evidence>
<feature type="chain" id="PRO_5001697386" evidence="12">
    <location>
        <begin position="23"/>
        <end position="647"/>
    </location>
</feature>
<keyword evidence="2 10" id="KW-0813">Transport</keyword>
<dbReference type="InterPro" id="IPR037066">
    <property type="entry name" value="Plug_dom_sf"/>
</dbReference>
<gene>
    <name evidence="15" type="ORF">EH31_06055</name>
</gene>
<evidence type="ECO:0000256" key="3">
    <source>
        <dbReference type="ARBA" id="ARBA00022452"/>
    </source>
</evidence>
<protein>
    <submittedName>
        <fullName evidence="15">TonB-dependent receptor</fullName>
    </submittedName>
</protein>
<reference evidence="15 16" key="1">
    <citation type="submission" date="2014-04" db="EMBL/GenBank/DDBJ databases">
        <title>A comprehensive comparison of genomes of Erythrobacter spp. strains.</title>
        <authorList>
            <person name="Zheng Q."/>
        </authorList>
    </citation>
    <scope>NUCLEOTIDE SEQUENCE [LARGE SCALE GENOMIC DNA]</scope>
    <source>
        <strain evidence="15 16">DSM 6997</strain>
    </source>
</reference>
<dbReference type="InterPro" id="IPR000531">
    <property type="entry name" value="Beta-barrel_TonB"/>
</dbReference>
<dbReference type="RefSeq" id="WP_034958631.1">
    <property type="nucleotide sequence ID" value="NZ_JMIW01000001.1"/>
</dbReference>
<keyword evidence="3 10" id="KW-1134">Transmembrane beta strand</keyword>
<accession>A0A074MK42</accession>
<dbReference type="Gene3D" id="2.170.130.10">
    <property type="entry name" value="TonB-dependent receptor, plug domain"/>
    <property type="match status" value="1"/>
</dbReference>
<dbReference type="PROSITE" id="PS52016">
    <property type="entry name" value="TONB_DEPENDENT_REC_3"/>
    <property type="match status" value="1"/>
</dbReference>
<keyword evidence="9 10" id="KW-0998">Cell outer membrane</keyword>
<feature type="signal peptide" evidence="12">
    <location>
        <begin position="1"/>
        <end position="22"/>
    </location>
</feature>
<evidence type="ECO:0000256" key="7">
    <source>
        <dbReference type="ARBA" id="ARBA00023077"/>
    </source>
</evidence>
<feature type="domain" description="TonB-dependent receptor plug" evidence="14">
    <location>
        <begin position="53"/>
        <end position="161"/>
    </location>
</feature>
<evidence type="ECO:0000256" key="11">
    <source>
        <dbReference type="RuleBase" id="RU003357"/>
    </source>
</evidence>
<keyword evidence="6" id="KW-0406">Ion transport</keyword>
<dbReference type="OrthoDB" id="9796221at2"/>
<dbReference type="CDD" id="cd01347">
    <property type="entry name" value="ligand_gated_channel"/>
    <property type="match status" value="1"/>
</dbReference>
<evidence type="ECO:0000256" key="5">
    <source>
        <dbReference type="ARBA" id="ARBA00022729"/>
    </source>
</evidence>
<dbReference type="Gene3D" id="2.40.170.20">
    <property type="entry name" value="TonB-dependent receptor, beta-barrel domain"/>
    <property type="match status" value="1"/>
</dbReference>
<dbReference type="PANTHER" id="PTHR30069">
    <property type="entry name" value="TONB-DEPENDENT OUTER MEMBRANE RECEPTOR"/>
    <property type="match status" value="1"/>
</dbReference>
<dbReference type="Pfam" id="PF07715">
    <property type="entry name" value="Plug"/>
    <property type="match status" value="1"/>
</dbReference>
<evidence type="ECO:0000256" key="10">
    <source>
        <dbReference type="PROSITE-ProRule" id="PRU01360"/>
    </source>
</evidence>
<evidence type="ECO:0000313" key="15">
    <source>
        <dbReference type="EMBL" id="KEO92228.1"/>
    </source>
</evidence>
<dbReference type="GO" id="GO:0015344">
    <property type="term" value="F:siderophore uptake transmembrane transporter activity"/>
    <property type="evidence" value="ECO:0007669"/>
    <property type="project" value="TreeGrafter"/>
</dbReference>
<dbReference type="InterPro" id="IPR012910">
    <property type="entry name" value="Plug_dom"/>
</dbReference>
<evidence type="ECO:0000256" key="4">
    <source>
        <dbReference type="ARBA" id="ARBA00022692"/>
    </source>
</evidence>
<dbReference type="InterPro" id="IPR036942">
    <property type="entry name" value="Beta-barrel_TonB_sf"/>
</dbReference>
<keyword evidence="16" id="KW-1185">Reference proteome</keyword>
<keyword evidence="8 10" id="KW-0472">Membrane</keyword>
<evidence type="ECO:0000256" key="12">
    <source>
        <dbReference type="SAM" id="SignalP"/>
    </source>
</evidence>
<dbReference type="Pfam" id="PF00593">
    <property type="entry name" value="TonB_dep_Rec_b-barrel"/>
    <property type="match status" value="1"/>
</dbReference>
<dbReference type="SUPFAM" id="SSF56935">
    <property type="entry name" value="Porins"/>
    <property type="match status" value="1"/>
</dbReference>
<dbReference type="EMBL" id="JMIW01000001">
    <property type="protein sequence ID" value="KEO92228.1"/>
    <property type="molecule type" value="Genomic_DNA"/>
</dbReference>
<sequence length="647" mass="69012">MKYCVYLAGISSLALLPSSLNAQTTDRNTDRQGAENTGSEQIVVTANRTARPLSEVGSSVSVIPEEEIVRRQASDVIDILRTVPGVTFNRNGGIGTASGVSIRGAQSDQTVVLIDGIKLNDPSSIGGGFDFGPLLTGNIARIEVVRGSQSVLYGSQAIGGVVNMLTREPTKALGVFARAEYGGRDTAEFVGNVSGKLGPVAASFGGTYLTTDGISTFNEARGGAEADGFESLGFNAKVLVALTDNISLDFRGFYADGETEIDGFAPPTFAFGDTNEVSNREDFVGYAGLNAAFLDGRFRNRLGFAYTDISRENVDLDSDFVTFDGNGENRRFEYQGVFDASDNAQLVFGAEREESQFTASSFGAPPTIADVSLNSLYGQVNVVPVDGLSLTGGVRYDEHETFGSEATLAASGAYSPNDGDTVLRASYGEGFKAPSLFQLFSNFGNTALDAEESESWDVGVTHSFLDGAAQVGVTYFNRDGSNEITFVSCFENPLAACNDPDAPRPFGTYDNIASVSADGWEFGVALQPVQGFDVSLNYSIIDAFDDTTGNRLARRARETASLVADYRTRSGFGIGATVLIVGDSFDDVANTRQNDGYFVADLRVSYAITETLELFGRIENVTNEEYETVFQFGQPGRAVFGGVRYAM</sequence>
<keyword evidence="15" id="KW-0675">Receptor</keyword>
<organism evidence="15 16">
    <name type="scientific">Erythrobacter longus</name>
    <dbReference type="NCBI Taxonomy" id="1044"/>
    <lineage>
        <taxon>Bacteria</taxon>
        <taxon>Pseudomonadati</taxon>
        <taxon>Pseudomonadota</taxon>
        <taxon>Alphaproteobacteria</taxon>
        <taxon>Sphingomonadales</taxon>
        <taxon>Erythrobacteraceae</taxon>
        <taxon>Erythrobacter/Porphyrobacter group</taxon>
        <taxon>Erythrobacter</taxon>
    </lineage>
</organism>
<dbReference type="GO" id="GO:0044718">
    <property type="term" value="P:siderophore transmembrane transport"/>
    <property type="evidence" value="ECO:0007669"/>
    <property type="project" value="TreeGrafter"/>
</dbReference>
<evidence type="ECO:0000256" key="8">
    <source>
        <dbReference type="ARBA" id="ARBA00023136"/>
    </source>
</evidence>
<evidence type="ECO:0000259" key="14">
    <source>
        <dbReference type="Pfam" id="PF07715"/>
    </source>
</evidence>
<proteinExistence type="inferred from homology"/>
<dbReference type="GO" id="GO:0009279">
    <property type="term" value="C:cell outer membrane"/>
    <property type="evidence" value="ECO:0007669"/>
    <property type="project" value="UniProtKB-SubCell"/>
</dbReference>
<evidence type="ECO:0000256" key="6">
    <source>
        <dbReference type="ARBA" id="ARBA00023065"/>
    </source>
</evidence>
<dbReference type="PANTHER" id="PTHR30069:SF53">
    <property type="entry name" value="COLICIN I RECEPTOR-RELATED"/>
    <property type="match status" value="1"/>
</dbReference>
<dbReference type="InterPro" id="IPR039426">
    <property type="entry name" value="TonB-dep_rcpt-like"/>
</dbReference>
<keyword evidence="7 11" id="KW-0798">TonB box</keyword>
<feature type="domain" description="TonB-dependent receptor-like beta-barrel" evidence="13">
    <location>
        <begin position="248"/>
        <end position="621"/>
    </location>
</feature>
<keyword evidence="4 10" id="KW-0812">Transmembrane</keyword>
<dbReference type="AlphaFoldDB" id="A0A074MK42"/>
<evidence type="ECO:0000259" key="13">
    <source>
        <dbReference type="Pfam" id="PF00593"/>
    </source>
</evidence>
<comment type="caution">
    <text evidence="15">The sequence shown here is derived from an EMBL/GenBank/DDBJ whole genome shotgun (WGS) entry which is preliminary data.</text>
</comment>
<name>A0A074MK42_ERYLO</name>
<comment type="similarity">
    <text evidence="10 11">Belongs to the TonB-dependent receptor family.</text>
</comment>
<dbReference type="STRING" id="1044.EH31_06055"/>
<comment type="subcellular location">
    <subcellularLocation>
        <location evidence="1 10">Cell outer membrane</location>
        <topology evidence="1 10">Multi-pass membrane protein</topology>
    </subcellularLocation>
</comment>
<evidence type="ECO:0000313" key="16">
    <source>
        <dbReference type="Proteomes" id="UP000027647"/>
    </source>
</evidence>
<evidence type="ECO:0000256" key="2">
    <source>
        <dbReference type="ARBA" id="ARBA00022448"/>
    </source>
</evidence>
<evidence type="ECO:0000256" key="1">
    <source>
        <dbReference type="ARBA" id="ARBA00004571"/>
    </source>
</evidence>
<dbReference type="Proteomes" id="UP000027647">
    <property type="component" value="Unassembled WGS sequence"/>
</dbReference>
<dbReference type="eggNOG" id="COG4206">
    <property type="taxonomic scope" value="Bacteria"/>
</dbReference>